<name>A0AAV7UPY6_PLEWA</name>
<reference evidence="1" key="1">
    <citation type="journal article" date="2022" name="bioRxiv">
        <title>Sequencing and chromosome-scale assembly of the giantPleurodeles waltlgenome.</title>
        <authorList>
            <person name="Brown T."/>
            <person name="Elewa A."/>
            <person name="Iarovenko S."/>
            <person name="Subramanian E."/>
            <person name="Araus A.J."/>
            <person name="Petzold A."/>
            <person name="Susuki M."/>
            <person name="Suzuki K.-i.T."/>
            <person name="Hayashi T."/>
            <person name="Toyoda A."/>
            <person name="Oliveira C."/>
            <person name="Osipova E."/>
            <person name="Leigh N.D."/>
            <person name="Simon A."/>
            <person name="Yun M.H."/>
        </authorList>
    </citation>
    <scope>NUCLEOTIDE SEQUENCE</scope>
    <source>
        <strain evidence="1">20211129_DDA</strain>
        <tissue evidence="1">Liver</tissue>
    </source>
</reference>
<proteinExistence type="predicted"/>
<gene>
    <name evidence="1" type="ORF">NDU88_000434</name>
</gene>
<dbReference type="InterPro" id="IPR004244">
    <property type="entry name" value="Transposase_22"/>
</dbReference>
<sequence length="136" mass="15759">MERILQEISAVGRHLQAMDVKITDLSADSKLIRMDIDSFQDKVTDLDHCLLTVENLEDRSRRDNVRFFGLPEKEEGEDLRAFLKDFLPTLTGLTFSTTLEFQRAHRIGPLHKNNVGRPCPIVACFLRHNQVRPYYC</sequence>
<keyword evidence="2" id="KW-1185">Reference proteome</keyword>
<comment type="caution">
    <text evidence="1">The sequence shown here is derived from an EMBL/GenBank/DDBJ whole genome shotgun (WGS) entry which is preliminary data.</text>
</comment>
<dbReference type="PANTHER" id="PTHR11505">
    <property type="entry name" value="L1 TRANSPOSABLE ELEMENT-RELATED"/>
    <property type="match status" value="1"/>
</dbReference>
<accession>A0AAV7UPY6</accession>
<dbReference type="Proteomes" id="UP001066276">
    <property type="component" value="Chromosome 2_2"/>
</dbReference>
<dbReference type="AlphaFoldDB" id="A0AAV7UPY6"/>
<protein>
    <submittedName>
        <fullName evidence="1">Uncharacterized protein</fullName>
    </submittedName>
</protein>
<evidence type="ECO:0000313" key="2">
    <source>
        <dbReference type="Proteomes" id="UP001066276"/>
    </source>
</evidence>
<dbReference type="EMBL" id="JANPWB010000004">
    <property type="protein sequence ID" value="KAJ1191118.1"/>
    <property type="molecule type" value="Genomic_DNA"/>
</dbReference>
<organism evidence="1 2">
    <name type="scientific">Pleurodeles waltl</name>
    <name type="common">Iberian ribbed newt</name>
    <dbReference type="NCBI Taxonomy" id="8319"/>
    <lineage>
        <taxon>Eukaryota</taxon>
        <taxon>Metazoa</taxon>
        <taxon>Chordata</taxon>
        <taxon>Craniata</taxon>
        <taxon>Vertebrata</taxon>
        <taxon>Euteleostomi</taxon>
        <taxon>Amphibia</taxon>
        <taxon>Batrachia</taxon>
        <taxon>Caudata</taxon>
        <taxon>Salamandroidea</taxon>
        <taxon>Salamandridae</taxon>
        <taxon>Pleurodelinae</taxon>
        <taxon>Pleurodeles</taxon>
    </lineage>
</organism>
<evidence type="ECO:0000313" key="1">
    <source>
        <dbReference type="EMBL" id="KAJ1191118.1"/>
    </source>
</evidence>
<dbReference type="Gene3D" id="3.30.70.1820">
    <property type="entry name" value="L1 transposable element, RRM domain"/>
    <property type="match status" value="1"/>
</dbReference>